<dbReference type="KEGG" id="bge:BC1002_5376"/>
<gene>
    <name evidence="1" type="ordered locus">BC1002_5376</name>
</gene>
<dbReference type="EMBL" id="CP002014">
    <property type="protein sequence ID" value="ADG19310.1"/>
    <property type="molecule type" value="Genomic_DNA"/>
</dbReference>
<protein>
    <submittedName>
        <fullName evidence="1">Uncharacterized protein</fullName>
    </submittedName>
</protein>
<evidence type="ECO:0000313" key="1">
    <source>
        <dbReference type="EMBL" id="ADG19310.1"/>
    </source>
</evidence>
<proteinExistence type="predicted"/>
<dbReference type="Proteomes" id="UP000002190">
    <property type="component" value="Chromosome 2"/>
</dbReference>
<name>D5WFF6_PARAM</name>
<dbReference type="HOGENOM" id="CLU_3197201_0_0_4"/>
<reference evidence="2" key="1">
    <citation type="submission" date="2010-04" db="EMBL/GenBank/DDBJ databases">
        <title>Complete sequence of chromosome 2 of Burkholderia sp. CCGE1002.</title>
        <authorList>
            <consortium name="US DOE Joint Genome Institute"/>
            <person name="Lucas S."/>
            <person name="Copeland A."/>
            <person name="Lapidus A."/>
            <person name="Cheng J.-F."/>
            <person name="Bruce D."/>
            <person name="Goodwin L."/>
            <person name="Pitluck S."/>
            <person name="Chertkov O."/>
            <person name="Detter J.C."/>
            <person name="Han C."/>
            <person name="Tapia R."/>
            <person name="Land M."/>
            <person name="Hauser L."/>
            <person name="Kyrpides N."/>
            <person name="Ovchinnikova G."/>
            <person name="Martinez-Romero E."/>
            <person name="Hernandez M.A.R."/>
            <person name="Tiedje J.M."/>
            <person name="Woyke T."/>
        </authorList>
    </citation>
    <scope>NUCLEOTIDE SEQUENCE [LARGE SCALE GENOMIC DNA]</scope>
    <source>
        <strain evidence="2">CCGE1002</strain>
    </source>
</reference>
<sequence>MISEGEYPTVKKLLQFAKLRGLGVDKTTDRRCIRGRSLARLSAGL</sequence>
<reference evidence="1 2" key="2">
    <citation type="journal article" date="2012" name="J. Bacteriol.">
        <title>Genome Sequences of Burkholderia sp. Strains CCGE1002 and H160, Isolated from Legume Nodules in Mexico and Brazil.</title>
        <authorList>
            <person name="Ormeno-Orrillo E."/>
            <person name="Rogel M.A."/>
            <person name="Chueire L.M."/>
            <person name="Tiedje J.M."/>
            <person name="Martinez-Romero E."/>
            <person name="Hungria M."/>
        </authorList>
    </citation>
    <scope>NUCLEOTIDE SEQUENCE [LARGE SCALE GENOMIC DNA]</scope>
    <source>
        <strain evidence="1 2">CCGE1002</strain>
    </source>
</reference>
<dbReference type="AlphaFoldDB" id="D5WFF6"/>
<organism evidence="1 2">
    <name type="scientific">Paraburkholderia atlantica</name>
    <dbReference type="NCBI Taxonomy" id="2654982"/>
    <lineage>
        <taxon>Bacteria</taxon>
        <taxon>Pseudomonadati</taxon>
        <taxon>Pseudomonadota</taxon>
        <taxon>Betaproteobacteria</taxon>
        <taxon>Burkholderiales</taxon>
        <taxon>Burkholderiaceae</taxon>
        <taxon>Paraburkholderia</taxon>
    </lineage>
</organism>
<accession>D5WFF6</accession>
<evidence type="ECO:0000313" key="2">
    <source>
        <dbReference type="Proteomes" id="UP000002190"/>
    </source>
</evidence>